<evidence type="ECO:0000259" key="4">
    <source>
        <dbReference type="PROSITE" id="PS51462"/>
    </source>
</evidence>
<dbReference type="RefSeq" id="WP_151680543.1">
    <property type="nucleotide sequence ID" value="NZ_BKZP01000008.1"/>
</dbReference>
<dbReference type="PROSITE" id="PS51462">
    <property type="entry name" value="NUDIX"/>
    <property type="match status" value="1"/>
</dbReference>
<dbReference type="Pfam" id="PF00293">
    <property type="entry name" value="NUDIX"/>
    <property type="match status" value="1"/>
</dbReference>
<keyword evidence="2 3" id="KW-0378">Hydrolase</keyword>
<dbReference type="InterPro" id="IPR015797">
    <property type="entry name" value="NUDIX_hydrolase-like_dom_sf"/>
</dbReference>
<dbReference type="Proteomes" id="UP000391919">
    <property type="component" value="Unassembled WGS sequence"/>
</dbReference>
<name>A0A5J4JAF4_9BACI</name>
<gene>
    <name evidence="5" type="ORF">BpJC7_01960</name>
</gene>
<evidence type="ECO:0000313" key="6">
    <source>
        <dbReference type="Proteomes" id="UP000391919"/>
    </source>
</evidence>
<dbReference type="PRINTS" id="PR00502">
    <property type="entry name" value="NUDIXFAMILY"/>
</dbReference>
<dbReference type="PANTHER" id="PTHR43046">
    <property type="entry name" value="GDP-MANNOSE MANNOSYL HYDROLASE"/>
    <property type="match status" value="1"/>
</dbReference>
<evidence type="ECO:0000313" key="5">
    <source>
        <dbReference type="EMBL" id="GER68893.1"/>
    </source>
</evidence>
<dbReference type="PROSITE" id="PS00893">
    <property type="entry name" value="NUDIX_BOX"/>
    <property type="match status" value="1"/>
</dbReference>
<protein>
    <submittedName>
        <fullName evidence="5">DNA mismatch repair protein MutT</fullName>
    </submittedName>
</protein>
<evidence type="ECO:0000256" key="1">
    <source>
        <dbReference type="ARBA" id="ARBA00001946"/>
    </source>
</evidence>
<dbReference type="EMBL" id="BKZQ01000002">
    <property type="protein sequence ID" value="GER68893.1"/>
    <property type="molecule type" value="Genomic_DNA"/>
</dbReference>
<feature type="domain" description="Nudix hydrolase" evidence="4">
    <location>
        <begin position="16"/>
        <end position="149"/>
    </location>
</feature>
<dbReference type="SUPFAM" id="SSF55811">
    <property type="entry name" value="Nudix"/>
    <property type="match status" value="1"/>
</dbReference>
<proteinExistence type="inferred from homology"/>
<dbReference type="CDD" id="cd04677">
    <property type="entry name" value="NUDIX_Hydrolase"/>
    <property type="match status" value="1"/>
</dbReference>
<accession>A0A5J4JAF4</accession>
<keyword evidence="6" id="KW-1185">Reference proteome</keyword>
<sequence length="157" mass="17673">MGYIEEIRKLAGSRPLILPGSVVLIFNGREEILLQQRVEPRGVWGLPGGLMELGESAEETALREVYEETGLRLNDLTLFNLYSGKNYFVRLKNGDQFFSVTAAFISRSYSGEPSVNLKEGMDIGFFPLDQLPAKLVGSHRRMIEEYKQAKNPHPPSK</sequence>
<dbReference type="AlphaFoldDB" id="A0A5J4JAF4"/>
<dbReference type="PANTHER" id="PTHR43046:SF2">
    <property type="entry name" value="8-OXO-DGTP DIPHOSPHATASE-RELATED"/>
    <property type="match status" value="1"/>
</dbReference>
<evidence type="ECO:0000256" key="2">
    <source>
        <dbReference type="ARBA" id="ARBA00022801"/>
    </source>
</evidence>
<comment type="cofactor">
    <cofactor evidence="1">
        <name>Mg(2+)</name>
        <dbReference type="ChEBI" id="CHEBI:18420"/>
    </cofactor>
</comment>
<reference evidence="5 6" key="1">
    <citation type="submission" date="2019-09" db="EMBL/GenBank/DDBJ databases">
        <title>Draft genome sequence of Bacillus sp. JC-7.</title>
        <authorList>
            <person name="Tanaka N."/>
            <person name="Shiwa Y."/>
            <person name="Fujita N."/>
            <person name="Tanasupawat S."/>
        </authorList>
    </citation>
    <scope>NUCLEOTIDE SEQUENCE [LARGE SCALE GENOMIC DNA]</scope>
    <source>
        <strain evidence="5 6">JC-7</strain>
    </source>
</reference>
<dbReference type="Gene3D" id="3.90.79.10">
    <property type="entry name" value="Nucleoside Triphosphate Pyrophosphohydrolase"/>
    <property type="match status" value="1"/>
</dbReference>
<comment type="caution">
    <text evidence="5">The sequence shown here is derived from an EMBL/GenBank/DDBJ whole genome shotgun (WGS) entry which is preliminary data.</text>
</comment>
<organism evidence="5 6">
    <name type="scientific">Weizmannia acidilactici</name>
    <dbReference type="NCBI Taxonomy" id="2607726"/>
    <lineage>
        <taxon>Bacteria</taxon>
        <taxon>Bacillati</taxon>
        <taxon>Bacillota</taxon>
        <taxon>Bacilli</taxon>
        <taxon>Bacillales</taxon>
        <taxon>Bacillaceae</taxon>
        <taxon>Heyndrickxia</taxon>
    </lineage>
</organism>
<comment type="similarity">
    <text evidence="3">Belongs to the Nudix hydrolase family.</text>
</comment>
<dbReference type="InterPro" id="IPR020476">
    <property type="entry name" value="Nudix_hydrolase"/>
</dbReference>
<dbReference type="InterPro" id="IPR020084">
    <property type="entry name" value="NUDIX_hydrolase_CS"/>
</dbReference>
<evidence type="ECO:0000256" key="3">
    <source>
        <dbReference type="RuleBase" id="RU003476"/>
    </source>
</evidence>
<dbReference type="InterPro" id="IPR000086">
    <property type="entry name" value="NUDIX_hydrolase_dom"/>
</dbReference>
<dbReference type="GO" id="GO:0016787">
    <property type="term" value="F:hydrolase activity"/>
    <property type="evidence" value="ECO:0007669"/>
    <property type="project" value="UniProtKB-KW"/>
</dbReference>